<dbReference type="Proteomes" id="UP000295258">
    <property type="component" value="Unassembled WGS sequence"/>
</dbReference>
<evidence type="ECO:0000256" key="2">
    <source>
        <dbReference type="SAM" id="Phobius"/>
    </source>
</evidence>
<evidence type="ECO:0000256" key="1">
    <source>
        <dbReference type="SAM" id="MobiDB-lite"/>
    </source>
</evidence>
<evidence type="ECO:0000313" key="3">
    <source>
        <dbReference type="EMBL" id="TDD12084.1"/>
    </source>
</evidence>
<keyword evidence="4" id="KW-1185">Reference proteome</keyword>
<dbReference type="EMBL" id="SMKO01000004">
    <property type="protein sequence ID" value="TDD12084.1"/>
    <property type="molecule type" value="Genomic_DNA"/>
</dbReference>
<sequence length="180" mass="18615">MSAMFLHRLRRLARDRASGACCSTPGCGSVESVALDLAGVPLSTGKGKVLVRNGKGETSREVLLLDVTVREAVKDWRAGRGRSGAVPQPLPRRPAVGPRGRPVSGLGLDVSGLGAALAATMAITGMTSVAGLAQYLIMFLPLRGVARAARCGAAGQLRAAARGRPRAVGRTFSGHFAARF</sequence>
<feature type="region of interest" description="Disordered" evidence="1">
    <location>
        <begin position="80"/>
        <end position="101"/>
    </location>
</feature>
<name>A0A4R4W8J8_9ACTN</name>
<evidence type="ECO:0000313" key="4">
    <source>
        <dbReference type="Proteomes" id="UP000295258"/>
    </source>
</evidence>
<comment type="caution">
    <text evidence="3">The sequence shown here is derived from an EMBL/GenBank/DDBJ whole genome shotgun (WGS) entry which is preliminary data.</text>
</comment>
<feature type="transmembrane region" description="Helical" evidence="2">
    <location>
        <begin position="113"/>
        <end position="140"/>
    </location>
</feature>
<keyword evidence="2" id="KW-1133">Transmembrane helix</keyword>
<organism evidence="3 4">
    <name type="scientific">Nonomuraea deserti</name>
    <dbReference type="NCBI Taxonomy" id="1848322"/>
    <lineage>
        <taxon>Bacteria</taxon>
        <taxon>Bacillati</taxon>
        <taxon>Actinomycetota</taxon>
        <taxon>Actinomycetes</taxon>
        <taxon>Streptosporangiales</taxon>
        <taxon>Streptosporangiaceae</taxon>
        <taxon>Nonomuraea</taxon>
    </lineage>
</organism>
<keyword evidence="2" id="KW-0472">Membrane</keyword>
<protein>
    <submittedName>
        <fullName evidence="3">Uncharacterized protein</fullName>
    </submittedName>
</protein>
<proteinExistence type="predicted"/>
<dbReference type="RefSeq" id="WP_132591688.1">
    <property type="nucleotide sequence ID" value="NZ_SMKO01000004.1"/>
</dbReference>
<reference evidence="3 4" key="1">
    <citation type="submission" date="2019-03" db="EMBL/GenBank/DDBJ databases">
        <title>Draft genome sequences of novel Actinobacteria.</title>
        <authorList>
            <person name="Sahin N."/>
            <person name="Ay H."/>
            <person name="Saygin H."/>
        </authorList>
    </citation>
    <scope>NUCLEOTIDE SEQUENCE [LARGE SCALE GENOMIC DNA]</scope>
    <source>
        <strain evidence="3 4">KC310</strain>
    </source>
</reference>
<keyword evidence="2" id="KW-0812">Transmembrane</keyword>
<gene>
    <name evidence="3" type="ORF">E1292_02900</name>
</gene>
<accession>A0A4R4W8J8</accession>
<dbReference type="AlphaFoldDB" id="A0A4R4W8J8"/>